<reference evidence="3" key="1">
    <citation type="submission" date="2016-02" db="EMBL/GenBank/DDBJ databases">
        <authorList>
            <person name="Wen L."/>
            <person name="He K."/>
            <person name="Yang H."/>
        </authorList>
    </citation>
    <scope>NUCLEOTIDE SEQUENCE [LARGE SCALE GENOMIC DNA]</scope>
    <source>
        <strain evidence="3">JCM 15929</strain>
    </source>
</reference>
<accession>A0A138AE98</accession>
<organism evidence="2 3">
    <name type="scientific">Tsukamurella pseudospumae</name>
    <dbReference type="NCBI Taxonomy" id="239498"/>
    <lineage>
        <taxon>Bacteria</taxon>
        <taxon>Bacillati</taxon>
        <taxon>Actinomycetota</taxon>
        <taxon>Actinomycetes</taxon>
        <taxon>Mycobacteriales</taxon>
        <taxon>Tsukamurellaceae</taxon>
        <taxon>Tsukamurella</taxon>
    </lineage>
</organism>
<dbReference type="OrthoDB" id="3699343at2"/>
<dbReference type="STRING" id="239498.AXK60_09215"/>
<evidence type="ECO:0000313" key="3">
    <source>
        <dbReference type="Proteomes" id="UP000070258"/>
    </source>
</evidence>
<proteinExistence type="predicted"/>
<feature type="domain" description="VapC45 PIN like" evidence="1">
    <location>
        <begin position="1"/>
        <end position="78"/>
    </location>
</feature>
<evidence type="ECO:0000313" key="2">
    <source>
        <dbReference type="EMBL" id="KXP08831.1"/>
    </source>
</evidence>
<name>A0A138AE98_9ACTN</name>
<dbReference type="RefSeq" id="WP_068571707.1">
    <property type="nucleotide sequence ID" value="NZ_LSRF01000044.1"/>
</dbReference>
<dbReference type="EMBL" id="LSRF01000044">
    <property type="protein sequence ID" value="KXP08831.1"/>
    <property type="molecule type" value="Genomic_DNA"/>
</dbReference>
<sequence>MKFFLDENMNYGCLAPLREIYREHEFRHIHDEGMSGEQDIPLFARLREQKYDALLTKDRNQLTDEAERRALFDSGLHWVGHVSKGFQGLKGITMETATVTAGLIYVLEDWRAEPYSYQLKGIPSEIGQRVKVRAVALDGWRRPRRGGLGIA</sequence>
<comment type="caution">
    <text evidence="2">The sequence shown here is derived from an EMBL/GenBank/DDBJ whole genome shotgun (WGS) entry which is preliminary data.</text>
</comment>
<dbReference type="Proteomes" id="UP000070258">
    <property type="component" value="Unassembled WGS sequence"/>
</dbReference>
<dbReference type="Pfam" id="PF18478">
    <property type="entry name" value="PIN_10"/>
    <property type="match status" value="1"/>
</dbReference>
<dbReference type="InterPro" id="IPR041375">
    <property type="entry name" value="VapC45_PIN-like"/>
</dbReference>
<dbReference type="AlphaFoldDB" id="A0A138AE98"/>
<evidence type="ECO:0000259" key="1">
    <source>
        <dbReference type="Pfam" id="PF18478"/>
    </source>
</evidence>
<protein>
    <recommendedName>
        <fullName evidence="1">VapC45 PIN like domain-containing protein</fullName>
    </recommendedName>
</protein>
<gene>
    <name evidence="2" type="ORF">AXK60_09215</name>
</gene>